<gene>
    <name evidence="14" type="ORF">NQ317_011788</name>
</gene>
<evidence type="ECO:0000256" key="1">
    <source>
        <dbReference type="ARBA" id="ARBA00003983"/>
    </source>
</evidence>
<evidence type="ECO:0000259" key="13">
    <source>
        <dbReference type="SMART" id="SM00355"/>
    </source>
</evidence>
<evidence type="ECO:0000256" key="10">
    <source>
        <dbReference type="ARBA" id="ARBA00022833"/>
    </source>
</evidence>
<keyword evidence="11" id="KW-0238">DNA-binding</keyword>
<proteinExistence type="inferred from homology"/>
<reference evidence="14" key="1">
    <citation type="journal article" date="2023" name="Insect Mol. Biol.">
        <title>Genome sequencing provides insights into the evolution of gene families encoding plant cell wall-degrading enzymes in longhorned beetles.</title>
        <authorList>
            <person name="Shin N.R."/>
            <person name="Okamura Y."/>
            <person name="Kirsch R."/>
            <person name="Pauchet Y."/>
        </authorList>
    </citation>
    <scope>NUCLEOTIDE SEQUENCE</scope>
    <source>
        <strain evidence="14">MMC_N1</strain>
    </source>
</reference>
<comment type="similarity">
    <text evidence="3">Belongs to the hunchback C2H2-type zinc-finger protein family.</text>
</comment>
<organism evidence="14 15">
    <name type="scientific">Molorchus minor</name>
    <dbReference type="NCBI Taxonomy" id="1323400"/>
    <lineage>
        <taxon>Eukaryota</taxon>
        <taxon>Metazoa</taxon>
        <taxon>Ecdysozoa</taxon>
        <taxon>Arthropoda</taxon>
        <taxon>Hexapoda</taxon>
        <taxon>Insecta</taxon>
        <taxon>Pterygota</taxon>
        <taxon>Neoptera</taxon>
        <taxon>Endopterygota</taxon>
        <taxon>Coleoptera</taxon>
        <taxon>Polyphaga</taxon>
        <taxon>Cucujiformia</taxon>
        <taxon>Chrysomeloidea</taxon>
        <taxon>Cerambycidae</taxon>
        <taxon>Lamiinae</taxon>
        <taxon>Monochamini</taxon>
        <taxon>Molorchus</taxon>
    </lineage>
</organism>
<sequence>MYKCHVYQMDPVICASCVETLTIYNNFATICEGTEEKVKLYRDVRQSEARPKLSDILKFLTEGTPYNDVIKEEDTFEDTKCSRKESGTKIENTIHNGRFKNHLLVHKKIPKKVKEETYKCAVCEFQTKYRASIRRHVLRHKNNSEVQMYKCKKCEYTTKHTDCLRKHSLIHKDISEAKTYRCAHCEFQTNYRGTLVRHLLIHDIGAVVYMYKCPKCEHQTKHKRDLIRHRYTCINVRCVSIRRNLKKAFPRRNCVYQTKHKDYLKSHMRIHVNCAQPMHKYEVCEYQTKYKVCIKKHMLVVEEPNWVELKDDGILELLKTMQRDLELELNLLTSIT</sequence>
<keyword evidence="10" id="KW-0862">Zinc</keyword>
<keyword evidence="15" id="KW-1185">Reference proteome</keyword>
<keyword evidence="5" id="KW-0217">Developmental protein</keyword>
<dbReference type="InterPro" id="IPR036236">
    <property type="entry name" value="Znf_C2H2_sf"/>
</dbReference>
<comment type="subcellular location">
    <subcellularLocation>
        <location evidence="2">Nucleus</location>
    </subcellularLocation>
</comment>
<accession>A0ABQ9J7Q2</accession>
<feature type="domain" description="C2H2-type" evidence="13">
    <location>
        <begin position="249"/>
        <end position="271"/>
    </location>
</feature>
<comment type="caution">
    <text evidence="14">The sequence shown here is derived from an EMBL/GenBank/DDBJ whole genome shotgun (WGS) entry which is preliminary data.</text>
</comment>
<evidence type="ECO:0000256" key="12">
    <source>
        <dbReference type="ARBA" id="ARBA00023242"/>
    </source>
</evidence>
<evidence type="ECO:0000256" key="4">
    <source>
        <dbReference type="ARBA" id="ARBA00013638"/>
    </source>
</evidence>
<dbReference type="Gene3D" id="3.30.160.60">
    <property type="entry name" value="Classic Zinc Finger"/>
    <property type="match status" value="2"/>
</dbReference>
<feature type="domain" description="C2H2-type" evidence="13">
    <location>
        <begin position="180"/>
        <end position="202"/>
    </location>
</feature>
<feature type="domain" description="C2H2-type" evidence="13">
    <location>
        <begin position="211"/>
        <end position="231"/>
    </location>
</feature>
<name>A0ABQ9J7Q2_9CUCU</name>
<evidence type="ECO:0000256" key="6">
    <source>
        <dbReference type="ARBA" id="ARBA00022492"/>
    </source>
</evidence>
<keyword evidence="9" id="KW-0863">Zinc-finger</keyword>
<evidence type="ECO:0000256" key="11">
    <source>
        <dbReference type="ARBA" id="ARBA00023125"/>
    </source>
</evidence>
<keyword evidence="12" id="KW-0539">Nucleus</keyword>
<evidence type="ECO:0000256" key="2">
    <source>
        <dbReference type="ARBA" id="ARBA00004123"/>
    </source>
</evidence>
<protein>
    <recommendedName>
        <fullName evidence="4">Protein hunchback</fullName>
    </recommendedName>
</protein>
<evidence type="ECO:0000313" key="14">
    <source>
        <dbReference type="EMBL" id="KAJ8973670.1"/>
    </source>
</evidence>
<feature type="domain" description="C2H2-type" evidence="13">
    <location>
        <begin position="118"/>
        <end position="140"/>
    </location>
</feature>
<dbReference type="InterPro" id="IPR013087">
    <property type="entry name" value="Znf_C2H2_type"/>
</dbReference>
<dbReference type="PANTHER" id="PTHR24392:SF49">
    <property type="entry name" value="PROTEIN HUNCHBACK"/>
    <property type="match status" value="1"/>
</dbReference>
<keyword evidence="7" id="KW-0479">Metal-binding</keyword>
<dbReference type="EMBL" id="JAPWTJ010001133">
    <property type="protein sequence ID" value="KAJ8973670.1"/>
    <property type="molecule type" value="Genomic_DNA"/>
</dbReference>
<evidence type="ECO:0000256" key="9">
    <source>
        <dbReference type="ARBA" id="ARBA00022771"/>
    </source>
</evidence>
<feature type="domain" description="C2H2-type" evidence="13">
    <location>
        <begin position="149"/>
        <end position="171"/>
    </location>
</feature>
<evidence type="ECO:0000256" key="3">
    <source>
        <dbReference type="ARBA" id="ARBA00007746"/>
    </source>
</evidence>
<evidence type="ECO:0000256" key="8">
    <source>
        <dbReference type="ARBA" id="ARBA00022737"/>
    </source>
</evidence>
<dbReference type="PANTHER" id="PTHR24392">
    <property type="entry name" value="ZINC FINGER PROTEIN"/>
    <property type="match status" value="1"/>
</dbReference>
<dbReference type="SUPFAM" id="SSF57667">
    <property type="entry name" value="beta-beta-alpha zinc fingers"/>
    <property type="match status" value="1"/>
</dbReference>
<keyword evidence="6" id="KW-0302">Gap protein</keyword>
<evidence type="ECO:0000256" key="5">
    <source>
        <dbReference type="ARBA" id="ARBA00022473"/>
    </source>
</evidence>
<evidence type="ECO:0000313" key="15">
    <source>
        <dbReference type="Proteomes" id="UP001162164"/>
    </source>
</evidence>
<dbReference type="Proteomes" id="UP001162164">
    <property type="component" value="Unassembled WGS sequence"/>
</dbReference>
<dbReference type="SMART" id="SM00355">
    <property type="entry name" value="ZnF_C2H2"/>
    <property type="match status" value="5"/>
</dbReference>
<keyword evidence="8" id="KW-0677">Repeat</keyword>
<evidence type="ECO:0000256" key="7">
    <source>
        <dbReference type="ARBA" id="ARBA00022723"/>
    </source>
</evidence>
<comment type="function">
    <text evidence="1">Gap class segmentation protein that controls development of head structures.</text>
</comment>